<comment type="caution">
    <text evidence="1">The sequence shown here is derived from an EMBL/GenBank/DDBJ whole genome shotgun (WGS) entry which is preliminary data.</text>
</comment>
<evidence type="ECO:0000313" key="1">
    <source>
        <dbReference type="EMBL" id="KAK0151726.1"/>
    </source>
</evidence>
<gene>
    <name evidence="1" type="ORF">N1851_006978</name>
</gene>
<sequence length="102" mass="12136">MTVFCFPNNNPWVTKDIKASLNRKKAEIPFRSGDKEEVKKVQIELRELRKLERKLQQKDIRKVWSGMRTITGHGKKTDQGMKETLMRAMILRSYNILCRRIM</sequence>
<protein>
    <submittedName>
        <fullName evidence="1">Uncharacterized protein</fullName>
    </submittedName>
</protein>
<reference evidence="1" key="1">
    <citation type="journal article" date="2023" name="Front. Mar. Sci.">
        <title>A new Merluccius polli reference genome to investigate the effects of global change in West African waters.</title>
        <authorList>
            <person name="Mateo J.L."/>
            <person name="Blanco-Fernandez C."/>
            <person name="Garcia-Vazquez E."/>
            <person name="Machado-Schiaffino G."/>
        </authorList>
    </citation>
    <scope>NUCLEOTIDE SEQUENCE</scope>
    <source>
        <strain evidence="1">C29</strain>
        <tissue evidence="1">Fin</tissue>
    </source>
</reference>
<evidence type="ECO:0000313" key="2">
    <source>
        <dbReference type="Proteomes" id="UP001174136"/>
    </source>
</evidence>
<keyword evidence="2" id="KW-1185">Reference proteome</keyword>
<accession>A0AA47P5Q4</accession>
<name>A0AA47P5Q4_MERPO</name>
<dbReference type="EMBL" id="JAOPHQ010001173">
    <property type="protein sequence ID" value="KAK0151726.1"/>
    <property type="molecule type" value="Genomic_DNA"/>
</dbReference>
<dbReference type="Proteomes" id="UP001174136">
    <property type="component" value="Unassembled WGS sequence"/>
</dbReference>
<organism evidence="1 2">
    <name type="scientific">Merluccius polli</name>
    <name type="common">Benguela hake</name>
    <name type="synonym">Merluccius cadenati</name>
    <dbReference type="NCBI Taxonomy" id="89951"/>
    <lineage>
        <taxon>Eukaryota</taxon>
        <taxon>Metazoa</taxon>
        <taxon>Chordata</taxon>
        <taxon>Craniata</taxon>
        <taxon>Vertebrata</taxon>
        <taxon>Euteleostomi</taxon>
        <taxon>Actinopterygii</taxon>
        <taxon>Neopterygii</taxon>
        <taxon>Teleostei</taxon>
        <taxon>Neoteleostei</taxon>
        <taxon>Acanthomorphata</taxon>
        <taxon>Zeiogadaria</taxon>
        <taxon>Gadariae</taxon>
        <taxon>Gadiformes</taxon>
        <taxon>Gadoidei</taxon>
        <taxon>Merlucciidae</taxon>
        <taxon>Merluccius</taxon>
    </lineage>
</organism>
<proteinExistence type="predicted"/>
<dbReference type="AlphaFoldDB" id="A0AA47P5Q4"/>